<keyword evidence="3" id="KW-1185">Reference proteome</keyword>
<gene>
    <name evidence="2" type="ORF">RSSM_06699</name>
</gene>
<dbReference type="PROSITE" id="PS51257">
    <property type="entry name" value="PROKAR_LIPOPROTEIN"/>
    <property type="match status" value="1"/>
</dbReference>
<keyword evidence="1" id="KW-0812">Transmembrane</keyword>
<dbReference type="EMBL" id="ANOH01000473">
    <property type="protein sequence ID" value="EMI51862.1"/>
    <property type="molecule type" value="Genomic_DNA"/>
</dbReference>
<dbReference type="AlphaFoldDB" id="M5TRP8"/>
<name>M5TRP8_9BACT</name>
<comment type="caution">
    <text evidence="2">The sequence shown here is derived from an EMBL/GenBank/DDBJ whole genome shotgun (WGS) entry which is preliminary data.</text>
</comment>
<proteinExistence type="predicted"/>
<dbReference type="PATRIC" id="fig|1263870.3.peg.7107"/>
<dbReference type="Proteomes" id="UP000011885">
    <property type="component" value="Unassembled WGS sequence"/>
</dbReference>
<evidence type="ECO:0000313" key="3">
    <source>
        <dbReference type="Proteomes" id="UP000011885"/>
    </source>
</evidence>
<keyword evidence="1" id="KW-0472">Membrane</keyword>
<reference evidence="2 3" key="1">
    <citation type="journal article" date="2013" name="Mar. Genomics">
        <title>Expression of sulfatases in Rhodopirellula baltica and the diversity of sulfatases in the genus Rhodopirellula.</title>
        <authorList>
            <person name="Wegner C.E."/>
            <person name="Richter-Heitmann T."/>
            <person name="Klindworth A."/>
            <person name="Klockow C."/>
            <person name="Richter M."/>
            <person name="Achstetter T."/>
            <person name="Glockner F.O."/>
            <person name="Harder J."/>
        </authorList>
    </citation>
    <scope>NUCLEOTIDE SEQUENCE [LARGE SCALE GENOMIC DNA]</scope>
    <source>
        <strain evidence="2 3">SM41</strain>
    </source>
</reference>
<evidence type="ECO:0000313" key="2">
    <source>
        <dbReference type="EMBL" id="EMI51862.1"/>
    </source>
</evidence>
<evidence type="ECO:0000256" key="1">
    <source>
        <dbReference type="SAM" id="Phobius"/>
    </source>
</evidence>
<sequence length="65" mass="7313">MAGLRLSQWAAFGAACDPGVLRSWRAAFLVLFFLASSRFFFVHCFLSSFLLFCLPTFLPSCPEMI</sequence>
<keyword evidence="1" id="KW-1133">Transmembrane helix</keyword>
<feature type="transmembrane region" description="Helical" evidence="1">
    <location>
        <begin position="26"/>
        <end position="54"/>
    </location>
</feature>
<organism evidence="2 3">
    <name type="scientific">Rhodopirellula sallentina SM41</name>
    <dbReference type="NCBI Taxonomy" id="1263870"/>
    <lineage>
        <taxon>Bacteria</taxon>
        <taxon>Pseudomonadati</taxon>
        <taxon>Planctomycetota</taxon>
        <taxon>Planctomycetia</taxon>
        <taxon>Pirellulales</taxon>
        <taxon>Pirellulaceae</taxon>
        <taxon>Rhodopirellula</taxon>
    </lineage>
</organism>
<protein>
    <submittedName>
        <fullName evidence="2">Uncharacterized protein</fullName>
    </submittedName>
</protein>
<accession>M5TRP8</accession>